<dbReference type="Gene3D" id="3.30.1200.10">
    <property type="entry name" value="YggU-like"/>
    <property type="match status" value="1"/>
</dbReference>
<comment type="similarity">
    <text evidence="1">Belongs to the UPF0235 family.</text>
</comment>
<dbReference type="PANTHER" id="PTHR13420">
    <property type="entry name" value="UPF0235 PROTEIN C15ORF40"/>
    <property type="match status" value="1"/>
</dbReference>
<dbReference type="Pfam" id="PF02594">
    <property type="entry name" value="DUF167"/>
    <property type="match status" value="1"/>
</dbReference>
<proteinExistence type="inferred from homology"/>
<dbReference type="InterPro" id="IPR036591">
    <property type="entry name" value="YggU-like_sf"/>
</dbReference>
<organism evidence="2">
    <name type="scientific">mine drainage metagenome</name>
    <dbReference type="NCBI Taxonomy" id="410659"/>
    <lineage>
        <taxon>unclassified sequences</taxon>
        <taxon>metagenomes</taxon>
        <taxon>ecological metagenomes</taxon>
    </lineage>
</organism>
<name>A0A1J5R3A0_9ZZZZ</name>
<protein>
    <recommendedName>
        <fullName evidence="3">Protein containing DUF167</fullName>
    </recommendedName>
</protein>
<dbReference type="GO" id="GO:0005737">
    <property type="term" value="C:cytoplasm"/>
    <property type="evidence" value="ECO:0007669"/>
    <property type="project" value="TreeGrafter"/>
</dbReference>
<dbReference type="EMBL" id="MLJW01000784">
    <property type="protein sequence ID" value="OIQ82629.1"/>
    <property type="molecule type" value="Genomic_DNA"/>
</dbReference>
<accession>A0A1J5R3A0</accession>
<dbReference type="AlphaFoldDB" id="A0A1J5R3A0"/>
<sequence>MSVLPLPSWLRADGDAASLLDVAAQPGAKRSEISGLHDGALRVRIAAPALDGRGNAALCAWLAERVGVAQRSVSVVRGEKSRRKLVRIAAAATQVRERIEPLLGSTSN</sequence>
<dbReference type="SUPFAM" id="SSF69786">
    <property type="entry name" value="YggU-like"/>
    <property type="match status" value="1"/>
</dbReference>
<evidence type="ECO:0000313" key="2">
    <source>
        <dbReference type="EMBL" id="OIQ82629.1"/>
    </source>
</evidence>
<comment type="caution">
    <text evidence="2">The sequence shown here is derived from an EMBL/GenBank/DDBJ whole genome shotgun (WGS) entry which is preliminary data.</text>
</comment>
<reference evidence="2" key="1">
    <citation type="submission" date="2016-10" db="EMBL/GenBank/DDBJ databases">
        <title>Sequence of Gallionella enrichment culture.</title>
        <authorList>
            <person name="Poehlein A."/>
            <person name="Muehling M."/>
            <person name="Daniel R."/>
        </authorList>
    </citation>
    <scope>NUCLEOTIDE SEQUENCE</scope>
</reference>
<dbReference type="InterPro" id="IPR003746">
    <property type="entry name" value="DUF167"/>
</dbReference>
<evidence type="ECO:0000256" key="1">
    <source>
        <dbReference type="ARBA" id="ARBA00010364"/>
    </source>
</evidence>
<dbReference type="PANTHER" id="PTHR13420:SF7">
    <property type="entry name" value="UPF0235 PROTEIN C15ORF40"/>
    <property type="match status" value="1"/>
</dbReference>
<dbReference type="NCBIfam" id="TIGR00251">
    <property type="entry name" value="DUF167 family protein"/>
    <property type="match status" value="1"/>
</dbReference>
<evidence type="ECO:0008006" key="3">
    <source>
        <dbReference type="Google" id="ProtNLM"/>
    </source>
</evidence>
<gene>
    <name evidence="2" type="ORF">GALL_355930</name>
</gene>
<dbReference type="SMART" id="SM01152">
    <property type="entry name" value="DUF167"/>
    <property type="match status" value="1"/>
</dbReference>
<dbReference type="HAMAP" id="MF_00634">
    <property type="entry name" value="UPF0235"/>
    <property type="match status" value="1"/>
</dbReference>